<protein>
    <submittedName>
        <fullName evidence="1">Unannotated protein</fullName>
    </submittedName>
</protein>
<proteinExistence type="predicted"/>
<dbReference type="EMBL" id="CAEZWB010000076">
    <property type="protein sequence ID" value="CAB4648840.1"/>
    <property type="molecule type" value="Genomic_DNA"/>
</dbReference>
<accession>A0A6J6KGE6</accession>
<name>A0A6J6KGE6_9ZZZZ</name>
<organism evidence="1">
    <name type="scientific">freshwater metagenome</name>
    <dbReference type="NCBI Taxonomy" id="449393"/>
    <lineage>
        <taxon>unclassified sequences</taxon>
        <taxon>metagenomes</taxon>
        <taxon>ecological metagenomes</taxon>
    </lineage>
</organism>
<gene>
    <name evidence="1" type="ORF">UFOPK2166_00688</name>
</gene>
<dbReference type="AlphaFoldDB" id="A0A6J6KGE6"/>
<sequence>MTNQPIQTASTQRTKRDKYPARSARIITAGIALASTLGLSSAYTIAAQAKVTEGLLPNNATVDPAQQVVAQAPAVTAPTQPAAAATATAPATAATPAAAPIATAPPANQAPVVVNIAPPAPQAQWTPPATTGSK</sequence>
<evidence type="ECO:0000313" key="1">
    <source>
        <dbReference type="EMBL" id="CAB4648840.1"/>
    </source>
</evidence>
<reference evidence="1" key="1">
    <citation type="submission" date="2020-05" db="EMBL/GenBank/DDBJ databases">
        <authorList>
            <person name="Chiriac C."/>
            <person name="Salcher M."/>
            <person name="Ghai R."/>
            <person name="Kavagutti S V."/>
        </authorList>
    </citation>
    <scope>NUCLEOTIDE SEQUENCE</scope>
</reference>